<sequence length="152" mass="16983">MLRPCTSPDRPSCLNLLDRNLPHFFVEHERADFAAFLDRVDRLGTGSEPYFVLEREGEVVACGGVGPEAFPALACLSWGMVRGDLHGAGLGSEPTRSWLDWLRRHWPAVTHAKIETSHHTEGFYACFGFEVAERTLDGYGPGLDRVRMVARL</sequence>
<dbReference type="InterPro" id="IPR016181">
    <property type="entry name" value="Acyl_CoA_acyltransferase"/>
</dbReference>
<dbReference type="Gene3D" id="3.40.630.30">
    <property type="match status" value="1"/>
</dbReference>
<dbReference type="PROSITE" id="PS51186">
    <property type="entry name" value="GNAT"/>
    <property type="match status" value="1"/>
</dbReference>
<dbReference type="Proteomes" id="UP001060261">
    <property type="component" value="Chromosome"/>
</dbReference>
<evidence type="ECO:0000313" key="2">
    <source>
        <dbReference type="EMBL" id="UWX63886.1"/>
    </source>
</evidence>
<organism evidence="2 3">
    <name type="scientific">Deinococcus rubellus</name>
    <dbReference type="NCBI Taxonomy" id="1889240"/>
    <lineage>
        <taxon>Bacteria</taxon>
        <taxon>Thermotogati</taxon>
        <taxon>Deinococcota</taxon>
        <taxon>Deinococci</taxon>
        <taxon>Deinococcales</taxon>
        <taxon>Deinococcaceae</taxon>
        <taxon>Deinococcus</taxon>
    </lineage>
</organism>
<protein>
    <submittedName>
        <fullName evidence="2">GNAT family N-acetyltransferase</fullName>
    </submittedName>
</protein>
<dbReference type="SUPFAM" id="SSF55729">
    <property type="entry name" value="Acyl-CoA N-acyltransferases (Nat)"/>
    <property type="match status" value="1"/>
</dbReference>
<accession>A0ABY5YGN7</accession>
<name>A0ABY5YGN7_9DEIO</name>
<keyword evidence="3" id="KW-1185">Reference proteome</keyword>
<evidence type="ECO:0000259" key="1">
    <source>
        <dbReference type="PROSITE" id="PS51186"/>
    </source>
</evidence>
<dbReference type="EMBL" id="CP104213">
    <property type="protein sequence ID" value="UWX63886.1"/>
    <property type="molecule type" value="Genomic_DNA"/>
</dbReference>
<feature type="domain" description="N-acetyltransferase" evidence="1">
    <location>
        <begin position="1"/>
        <end position="152"/>
    </location>
</feature>
<dbReference type="RefSeq" id="WP_260560165.1">
    <property type="nucleotide sequence ID" value="NZ_BAABEC010000190.1"/>
</dbReference>
<proteinExistence type="predicted"/>
<reference evidence="2" key="1">
    <citation type="submission" date="2022-09" db="EMBL/GenBank/DDBJ databases">
        <title>genome sequence of Deinococcus rubellus.</title>
        <authorList>
            <person name="Srinivasan S."/>
        </authorList>
    </citation>
    <scope>NUCLEOTIDE SEQUENCE</scope>
    <source>
        <strain evidence="2">Ant6</strain>
    </source>
</reference>
<gene>
    <name evidence="2" type="ORF">N0D28_14340</name>
</gene>
<dbReference type="InterPro" id="IPR000182">
    <property type="entry name" value="GNAT_dom"/>
</dbReference>
<evidence type="ECO:0000313" key="3">
    <source>
        <dbReference type="Proteomes" id="UP001060261"/>
    </source>
</evidence>
<dbReference type="Pfam" id="PF00583">
    <property type="entry name" value="Acetyltransf_1"/>
    <property type="match status" value="1"/>
</dbReference>